<accession>A0ABZ1CR04</accession>
<protein>
    <submittedName>
        <fullName evidence="1">YqjK-like family protein</fullName>
    </submittedName>
</protein>
<organism evidence="1 2">
    <name type="scientific">Thiobacillus sedimenti</name>
    <dbReference type="NCBI Taxonomy" id="3110231"/>
    <lineage>
        <taxon>Bacteria</taxon>
        <taxon>Pseudomonadati</taxon>
        <taxon>Pseudomonadota</taxon>
        <taxon>Betaproteobacteria</taxon>
        <taxon>Nitrosomonadales</taxon>
        <taxon>Thiobacillaceae</taxon>
        <taxon>Thiobacillus</taxon>
    </lineage>
</organism>
<dbReference type="Proteomes" id="UP001334732">
    <property type="component" value="Chromosome"/>
</dbReference>
<dbReference type="EMBL" id="CP141769">
    <property type="protein sequence ID" value="WRS40353.1"/>
    <property type="molecule type" value="Genomic_DNA"/>
</dbReference>
<proteinExistence type="predicted"/>
<dbReference type="InterPro" id="IPR025612">
    <property type="entry name" value="YqjK"/>
</dbReference>
<sequence length="92" mass="10382">MSARLRRRAERRAGLIAQAEAQRDALARGVDRWRGPLALADRGIDALRSIGRHPGWVLGGVVLLAAVRPRRAGRWARWLWTAWQIGRRLAGR</sequence>
<dbReference type="RefSeq" id="WP_324780883.1">
    <property type="nucleotide sequence ID" value="NZ_CP141769.1"/>
</dbReference>
<evidence type="ECO:0000313" key="1">
    <source>
        <dbReference type="EMBL" id="WRS40353.1"/>
    </source>
</evidence>
<dbReference type="Pfam" id="PF13997">
    <property type="entry name" value="YqjK"/>
    <property type="match status" value="1"/>
</dbReference>
<name>A0ABZ1CR04_9PROT</name>
<evidence type="ECO:0000313" key="2">
    <source>
        <dbReference type="Proteomes" id="UP001334732"/>
    </source>
</evidence>
<reference evidence="1 2" key="1">
    <citation type="submission" date="2023-12" db="EMBL/GenBank/DDBJ databases">
        <title>Thiobacillus sedimentum sp. nov., a chemolithoautotrophic sulfur-oxidizing bacterium isolated from freshwater sediment.</title>
        <authorList>
            <person name="Luo J."/>
            <person name="Dai C."/>
        </authorList>
    </citation>
    <scope>NUCLEOTIDE SEQUENCE [LARGE SCALE GENOMIC DNA]</scope>
    <source>
        <strain evidence="1 2">SCUT-2</strain>
    </source>
</reference>
<keyword evidence="2" id="KW-1185">Reference proteome</keyword>
<gene>
    <name evidence="1" type="ORF">VA613_05645</name>
</gene>